<keyword evidence="3" id="KW-0812">Transmembrane</keyword>
<evidence type="ECO:0000259" key="5">
    <source>
        <dbReference type="Pfam" id="PF23616"/>
    </source>
</evidence>
<evidence type="ECO:0000256" key="2">
    <source>
        <dbReference type="PROSITE-ProRule" id="PRU00087"/>
    </source>
</evidence>
<evidence type="ECO:0000256" key="3">
    <source>
        <dbReference type="SAM" id="Phobius"/>
    </source>
</evidence>
<comment type="caution">
    <text evidence="6">The sequence shown here is derived from an EMBL/GenBank/DDBJ whole genome shotgun (WGS) entry which is preliminary data.</text>
</comment>
<dbReference type="Gene3D" id="2.60.40.3440">
    <property type="match status" value="1"/>
</dbReference>
<keyword evidence="7" id="KW-1185">Reference proteome</keyword>
<evidence type="ECO:0000313" key="6">
    <source>
        <dbReference type="EMBL" id="GAA0141921.1"/>
    </source>
</evidence>
<dbReference type="GO" id="GO:0030036">
    <property type="term" value="P:actin cytoskeleton organization"/>
    <property type="evidence" value="ECO:0007669"/>
    <property type="project" value="InterPro"/>
</dbReference>
<dbReference type="InterPro" id="IPR056434">
    <property type="entry name" value="Ig_GEX2_N"/>
</dbReference>
<sequence length="1074" mass="119026">MLSNKSQLIFIFITLIFSSFLLKIVKSESPELPKFVFSWPNNNGTFVAGDVANINIRILGNYESAKYEHPFSPNITVNERMGNGSYISWITCHFDQNDFGSWRISFLAIMAGSFVVLIEDDNFKVFDSSLHFDVSPGPIYPAAGIVSWIAGVNNFEAGNTASIMIVPQDAFGNNISSPIDGSNLSNFSLSAFNRSGYAANILNVSNKGWNHQGHLRVEFIPTTAGSLVLSVEVANQTLIGSPLAFKVNPGPLVVSSCIVLWKVETKFFQLFSVMEAYILQRDHYGNPIPGLYAFDIKIVEKGTNLSMPISDLRLKEVGLGVQLFSFRLDEPGDFMLIISDKEQDNMIAGLPYEFTVYVGYCDGLKSIINGSGLNNSIAGVVEQLSIFLKDAYLYPSPVEMEKIKVQIMLESDQQRLPAIVHPKDSAKGNLSIEVLNDDAIHMDLASARLFSSNNETIRKSEGKLSAFNITFVPEKIGFYEIQVFCGNIQLNGGRAFKKEVTAGDVNMSISGLVKFWPKVSNLMKNDVVVQLLDSHHNPVLLQQAKLKLEIGSLNKSGFQTWDFVDNQNGSYTASFMAKDIGKYELCASYEGKRFHPCPFGVDVHSYEYFPKVRNDVVSVWEDESITFDVLKNDYFPSGNASIIQFSMPHHGSLLQYGPLFIYTPYKGFYGNDSFSYTISDVNKNLASGSVDVSVLCVPPQFVSVPNGLVATEDAISPTFGGFAGFKILYSNMMENITITIGAQNGTIFLSPMFLQFWQPIFDELIVNQDLGKSRLLTLVGSLEVINSALQTIQYFGNANFSGTDIISISTINQNGKNNLDFPIVVEPINDPPFIKVPEFIILDEKMAAARVFDRQKDKFDFFIGDPDLLNPGNESHFLVMFSMEVSSGVLSTNLPSKLISTIELKLKSSYQWQPLQTFVTISKHSMVAAKGIRFTGTISDCNSIMQDMLFYVSEHSGSEHSALLSIVVNDLGNHGCYPDCVNRMSVSVFAEATVYLFRKRPISSLVAHALGTAIVVEFIFMVGLGGLFIFFICRCAKVLIHEKRKQHAQDSQDLRAGTSPTETIELAKVYHTHS</sequence>
<dbReference type="Gene3D" id="2.60.40.10">
    <property type="entry name" value="Immunoglobulins"/>
    <property type="match status" value="3"/>
</dbReference>
<feature type="signal peptide" evidence="4">
    <location>
        <begin position="1"/>
        <end position="27"/>
    </location>
</feature>
<name>A0AAV3NU46_LITER</name>
<dbReference type="Pfam" id="PF17963">
    <property type="entry name" value="Big_9"/>
    <property type="match status" value="1"/>
</dbReference>
<dbReference type="EMBL" id="BAABME010000340">
    <property type="protein sequence ID" value="GAA0141921.1"/>
    <property type="molecule type" value="Genomic_DNA"/>
</dbReference>
<dbReference type="AlphaFoldDB" id="A0AAV3NU46"/>
<feature type="repeat" description="Filamin" evidence="2">
    <location>
        <begin position="565"/>
        <end position="603"/>
    </location>
</feature>
<dbReference type="SUPFAM" id="SSF81296">
    <property type="entry name" value="E set domains"/>
    <property type="match status" value="2"/>
</dbReference>
<accession>A0AAV3NU46</accession>
<reference evidence="6 7" key="1">
    <citation type="submission" date="2024-01" db="EMBL/GenBank/DDBJ databases">
        <title>The complete chloroplast genome sequence of Lithospermum erythrorhizon: insights into the phylogenetic relationship among Boraginaceae species and the maternal lineages of purple gromwells.</title>
        <authorList>
            <person name="Okada T."/>
            <person name="Watanabe K."/>
        </authorList>
    </citation>
    <scope>NUCLEOTIDE SEQUENCE [LARGE SCALE GENOMIC DNA]</scope>
</reference>
<keyword evidence="1" id="KW-0677">Repeat</keyword>
<dbReference type="InterPro" id="IPR044801">
    <property type="entry name" value="Filamin"/>
</dbReference>
<protein>
    <recommendedName>
        <fullName evidence="5">GEX2 N-terminal Ig-like domain-containing protein</fullName>
    </recommendedName>
</protein>
<dbReference type="InterPro" id="IPR013783">
    <property type="entry name" value="Ig-like_fold"/>
</dbReference>
<dbReference type="GO" id="GO:0048235">
    <property type="term" value="P:pollen sperm cell differentiation"/>
    <property type="evidence" value="ECO:0007669"/>
    <property type="project" value="TreeGrafter"/>
</dbReference>
<dbReference type="PROSITE" id="PS50194">
    <property type="entry name" value="FILAMIN_REPEAT"/>
    <property type="match status" value="2"/>
</dbReference>
<feature type="transmembrane region" description="Helical" evidence="3">
    <location>
        <begin position="1005"/>
        <end position="1033"/>
    </location>
</feature>
<keyword evidence="4" id="KW-0732">Signal</keyword>
<keyword evidence="3" id="KW-0472">Membrane</keyword>
<gene>
    <name evidence="6" type="ORF">LIER_02952</name>
</gene>
<dbReference type="PANTHER" id="PTHR38537">
    <property type="entry name" value="JITTERBUG, ISOFORM N"/>
    <property type="match status" value="1"/>
</dbReference>
<dbReference type="Proteomes" id="UP001454036">
    <property type="component" value="Unassembled WGS sequence"/>
</dbReference>
<feature type="repeat" description="Filamin" evidence="2">
    <location>
        <begin position="210"/>
        <end position="247"/>
    </location>
</feature>
<dbReference type="Pfam" id="PF23616">
    <property type="entry name" value="Ig_GEX2_N"/>
    <property type="match status" value="2"/>
</dbReference>
<feature type="chain" id="PRO_5043405291" description="GEX2 N-terminal Ig-like domain-containing protein" evidence="4">
    <location>
        <begin position="28"/>
        <end position="1074"/>
    </location>
</feature>
<dbReference type="PANTHER" id="PTHR38537:SF8">
    <property type="entry name" value="FILAMIN-A"/>
    <property type="match status" value="1"/>
</dbReference>
<dbReference type="InterPro" id="IPR017868">
    <property type="entry name" value="Filamin/ABP280_repeat-like"/>
</dbReference>
<dbReference type="GO" id="GO:0051015">
    <property type="term" value="F:actin filament binding"/>
    <property type="evidence" value="ECO:0007669"/>
    <property type="project" value="InterPro"/>
</dbReference>
<dbReference type="InterPro" id="IPR014756">
    <property type="entry name" value="Ig_E-set"/>
</dbReference>
<evidence type="ECO:0000313" key="7">
    <source>
        <dbReference type="Proteomes" id="UP001454036"/>
    </source>
</evidence>
<feature type="domain" description="GEX2 N-terminal Ig-like" evidence="5">
    <location>
        <begin position="33"/>
        <end position="134"/>
    </location>
</feature>
<organism evidence="6 7">
    <name type="scientific">Lithospermum erythrorhizon</name>
    <name type="common">Purple gromwell</name>
    <name type="synonym">Lithospermum officinale var. erythrorhizon</name>
    <dbReference type="NCBI Taxonomy" id="34254"/>
    <lineage>
        <taxon>Eukaryota</taxon>
        <taxon>Viridiplantae</taxon>
        <taxon>Streptophyta</taxon>
        <taxon>Embryophyta</taxon>
        <taxon>Tracheophyta</taxon>
        <taxon>Spermatophyta</taxon>
        <taxon>Magnoliopsida</taxon>
        <taxon>eudicotyledons</taxon>
        <taxon>Gunneridae</taxon>
        <taxon>Pentapetalae</taxon>
        <taxon>asterids</taxon>
        <taxon>lamiids</taxon>
        <taxon>Boraginales</taxon>
        <taxon>Boraginaceae</taxon>
        <taxon>Boraginoideae</taxon>
        <taxon>Lithospermeae</taxon>
        <taxon>Lithospermum</taxon>
    </lineage>
</organism>
<feature type="domain" description="GEX2 N-terminal Ig-like" evidence="5">
    <location>
        <begin position="143"/>
        <end position="247"/>
    </location>
</feature>
<evidence type="ECO:0000256" key="4">
    <source>
        <dbReference type="SAM" id="SignalP"/>
    </source>
</evidence>
<proteinExistence type="predicted"/>
<evidence type="ECO:0000256" key="1">
    <source>
        <dbReference type="ARBA" id="ARBA00022737"/>
    </source>
</evidence>
<keyword evidence="3" id="KW-1133">Transmembrane helix</keyword>